<sequence length="349" mass="37976">MTDMPPASPAAPPADFYAEYAPAAPRPALPRGPLRLSCVVPAYNEEVNLPRFVPALAEAVGQLTADFEILIVNDGSRDGTHDVALHLVETSGLPLRYIALSRNFGKEAALSAGIDHARGNAVLLIDADFQHPLELLAQMHDLWLGGYDMVYGVIADRGAESGAKRMGTQLFYRIMNSGNAVKLPPNAGDFRWLDRKVADALKALPERHRFMKGLYAWVGFKTAALPFVPLDRAAGASSFNLRRLGSLALLGLTSFTTLPLRVWSVIGALVALAALLYGGWITVETLLFGSDLNGWPTLAASIMLFSGVQLMSIGILGEYIGRIYDEVKQRPSYLVARDEDRSPWRDESV</sequence>
<dbReference type="PANTHER" id="PTHR48090:SF8">
    <property type="entry name" value="GLYCOSYLTRANSFERASE CSBB-RELATED"/>
    <property type="match status" value="1"/>
</dbReference>
<keyword evidence="1" id="KW-1133">Transmembrane helix</keyword>
<accession>A0ABV9H125</accession>
<keyword evidence="4" id="KW-1185">Reference proteome</keyword>
<evidence type="ECO:0000313" key="4">
    <source>
        <dbReference type="Proteomes" id="UP001595967"/>
    </source>
</evidence>
<dbReference type="CDD" id="cd04187">
    <property type="entry name" value="DPM1_like_bac"/>
    <property type="match status" value="1"/>
</dbReference>
<dbReference type="SUPFAM" id="SSF53448">
    <property type="entry name" value="Nucleotide-diphospho-sugar transferases"/>
    <property type="match status" value="1"/>
</dbReference>
<dbReference type="InterPro" id="IPR029044">
    <property type="entry name" value="Nucleotide-diphossugar_trans"/>
</dbReference>
<comment type="caution">
    <text evidence="3">The sequence shown here is derived from an EMBL/GenBank/DDBJ whole genome shotgun (WGS) entry which is preliminary data.</text>
</comment>
<dbReference type="RefSeq" id="WP_377728032.1">
    <property type="nucleotide sequence ID" value="NZ_JBHSEW010000018.1"/>
</dbReference>
<keyword evidence="3" id="KW-0328">Glycosyltransferase</keyword>
<evidence type="ECO:0000256" key="1">
    <source>
        <dbReference type="SAM" id="Phobius"/>
    </source>
</evidence>
<feature type="transmembrane region" description="Helical" evidence="1">
    <location>
        <begin position="295"/>
        <end position="320"/>
    </location>
</feature>
<reference evidence="4" key="1">
    <citation type="journal article" date="2019" name="Int. J. Syst. Evol. Microbiol.">
        <title>The Global Catalogue of Microorganisms (GCM) 10K type strain sequencing project: providing services to taxonomists for standard genome sequencing and annotation.</title>
        <authorList>
            <consortium name="The Broad Institute Genomics Platform"/>
            <consortium name="The Broad Institute Genome Sequencing Center for Infectious Disease"/>
            <person name="Wu L."/>
            <person name="Ma J."/>
        </authorList>
    </citation>
    <scope>NUCLEOTIDE SEQUENCE [LARGE SCALE GENOMIC DNA]</scope>
    <source>
        <strain evidence="4">JCM 11650</strain>
    </source>
</reference>
<name>A0ABV9H125_9BURK</name>
<gene>
    <name evidence="3" type="ORF">ACFO3A_14975</name>
</gene>
<keyword evidence="1" id="KW-0812">Transmembrane</keyword>
<dbReference type="EMBL" id="JBHSEW010000018">
    <property type="protein sequence ID" value="MFC4623499.1"/>
    <property type="molecule type" value="Genomic_DNA"/>
</dbReference>
<organism evidence="3 4">
    <name type="scientific">Comamonas nitrativorans</name>
    <dbReference type="NCBI Taxonomy" id="108437"/>
    <lineage>
        <taxon>Bacteria</taxon>
        <taxon>Pseudomonadati</taxon>
        <taxon>Pseudomonadota</taxon>
        <taxon>Betaproteobacteria</taxon>
        <taxon>Burkholderiales</taxon>
        <taxon>Comamonadaceae</taxon>
        <taxon>Comamonas</taxon>
    </lineage>
</organism>
<dbReference type="EC" id="2.4.-.-" evidence="3"/>
<feature type="transmembrane region" description="Helical" evidence="1">
    <location>
        <begin position="262"/>
        <end position="283"/>
    </location>
</feature>
<dbReference type="PANTHER" id="PTHR48090">
    <property type="entry name" value="UNDECAPRENYL-PHOSPHATE 4-DEOXY-4-FORMAMIDO-L-ARABINOSE TRANSFERASE-RELATED"/>
    <property type="match status" value="1"/>
</dbReference>
<evidence type="ECO:0000259" key="2">
    <source>
        <dbReference type="Pfam" id="PF00535"/>
    </source>
</evidence>
<protein>
    <submittedName>
        <fullName evidence="3">Glycosyltransferase family 2 protein</fullName>
        <ecNumber evidence="3">2.4.-.-</ecNumber>
    </submittedName>
</protein>
<dbReference type="Pfam" id="PF00535">
    <property type="entry name" value="Glycos_transf_2"/>
    <property type="match status" value="1"/>
</dbReference>
<keyword evidence="3" id="KW-0808">Transferase</keyword>
<proteinExistence type="predicted"/>
<dbReference type="GO" id="GO:0016757">
    <property type="term" value="F:glycosyltransferase activity"/>
    <property type="evidence" value="ECO:0007669"/>
    <property type="project" value="UniProtKB-KW"/>
</dbReference>
<keyword evidence="1" id="KW-0472">Membrane</keyword>
<feature type="domain" description="Glycosyltransferase 2-like" evidence="2">
    <location>
        <begin position="37"/>
        <end position="199"/>
    </location>
</feature>
<dbReference type="InterPro" id="IPR050256">
    <property type="entry name" value="Glycosyltransferase_2"/>
</dbReference>
<evidence type="ECO:0000313" key="3">
    <source>
        <dbReference type="EMBL" id="MFC4623499.1"/>
    </source>
</evidence>
<dbReference type="Proteomes" id="UP001595967">
    <property type="component" value="Unassembled WGS sequence"/>
</dbReference>
<dbReference type="Gene3D" id="3.90.550.10">
    <property type="entry name" value="Spore Coat Polysaccharide Biosynthesis Protein SpsA, Chain A"/>
    <property type="match status" value="1"/>
</dbReference>
<dbReference type="InterPro" id="IPR001173">
    <property type="entry name" value="Glyco_trans_2-like"/>
</dbReference>